<proteinExistence type="predicted"/>
<sequence>MYSPNQIDPAVSFRNSQGQQVRGTIITLQRRALVMEIYNPYSIVQVSEVLSDLAIKIGTRQVYLGKAVVISLVNTGLTAVVSLTLIDEWRELSEVADTPASVGEEARTFVREWQERFRIRREYQIVINEMRAFLAEVSRWVEQVDLSKSLPREDSKLRPDVFMELAEPVMLRVKHYLDILEAEAAEIEASLAPSHRAFAQTALHPLLLRSPFVHRTFTKPLGYAGDYEMVNQILGDPQEGPSTYFQIVNVTFLKAQVAQAHRNRIDILVDFLKQLAIRAKAEGRPYRVMNLGCGPAVEIQRFLREFEEPHLLEFELIDFSQETLDYAKDRLTEAARQGGTTLSAQFVHQSVHELIKRPARKAEEVRDCDAVYCAGLFDYISDKVCNRLLTYFTTRTRPGGRMLATNVHSSNPERLFTMEHLLEWYLIYRNEEQLASTFPDEACRDIRTYVDATGVNVFCEATVS</sequence>
<evidence type="ECO:0000313" key="2">
    <source>
        <dbReference type="EMBL" id="CAJ0686164.1"/>
    </source>
</evidence>
<dbReference type="Gene3D" id="3.40.50.150">
    <property type="entry name" value="Vaccinia Virus protein VP39"/>
    <property type="match status" value="1"/>
</dbReference>
<dbReference type="EMBL" id="CATVXE010000011">
    <property type="protein sequence ID" value="CAJ0686164.1"/>
    <property type="molecule type" value="Genomic_DNA"/>
</dbReference>
<reference evidence="2 5" key="1">
    <citation type="submission" date="2023-07" db="EMBL/GenBank/DDBJ databases">
        <authorList>
            <person name="Peeters C."/>
        </authorList>
    </citation>
    <scope>NUCLEOTIDE SEQUENCE</scope>
    <source>
        <strain evidence="3 5">R-77569</strain>
        <strain evidence="2">R-77591</strain>
    </source>
</reference>
<dbReference type="InterPro" id="IPR029063">
    <property type="entry name" value="SAM-dependent_MTases_sf"/>
</dbReference>
<evidence type="ECO:0000313" key="5">
    <source>
        <dbReference type="Proteomes" id="UP001190452"/>
    </source>
</evidence>
<dbReference type="AlphaFoldDB" id="A0AAD2ARC5"/>
<gene>
    <name evidence="3" type="ORF">R77569_00142</name>
    <name evidence="2" type="ORF">R77591_02854</name>
</gene>
<dbReference type="Pfam" id="PF13649">
    <property type="entry name" value="Methyltransf_25"/>
    <property type="match status" value="1"/>
</dbReference>
<dbReference type="RefSeq" id="WP_063391879.1">
    <property type="nucleotide sequence ID" value="NZ_CATVWW010000001.1"/>
</dbReference>
<evidence type="ECO:0000259" key="1">
    <source>
        <dbReference type="Pfam" id="PF13649"/>
    </source>
</evidence>
<dbReference type="Proteomes" id="UP001190452">
    <property type="component" value="Unassembled WGS sequence"/>
</dbReference>
<dbReference type="EMBL" id="CAUDKV010000001">
    <property type="protein sequence ID" value="CAJ0849071.1"/>
    <property type="molecule type" value="Genomic_DNA"/>
</dbReference>
<keyword evidence="5" id="KW-1185">Reference proteome</keyword>
<dbReference type="InterPro" id="IPR041698">
    <property type="entry name" value="Methyltransf_25"/>
</dbReference>
<evidence type="ECO:0000313" key="3">
    <source>
        <dbReference type="EMBL" id="CAJ0849071.1"/>
    </source>
</evidence>
<dbReference type="SUPFAM" id="SSF53335">
    <property type="entry name" value="S-adenosyl-L-methionine-dependent methyltransferases"/>
    <property type="match status" value="1"/>
</dbReference>
<protein>
    <recommendedName>
        <fullName evidence="1">Methyltransferase domain-containing protein</fullName>
    </recommendedName>
</protein>
<evidence type="ECO:0000313" key="4">
    <source>
        <dbReference type="Proteomes" id="UP001190002"/>
    </source>
</evidence>
<feature type="domain" description="Methyltransferase" evidence="1">
    <location>
        <begin position="288"/>
        <end position="400"/>
    </location>
</feature>
<dbReference type="Proteomes" id="UP001190002">
    <property type="component" value="Unassembled WGS sequence"/>
</dbReference>
<accession>A0AAD2ARC5</accession>
<name>A0AAD2ARC5_9RALS</name>
<organism evidence="2 4">
    <name type="scientific">Ralstonia mannitolilytica</name>
    <dbReference type="NCBI Taxonomy" id="105219"/>
    <lineage>
        <taxon>Bacteria</taxon>
        <taxon>Pseudomonadati</taxon>
        <taxon>Pseudomonadota</taxon>
        <taxon>Betaproteobacteria</taxon>
        <taxon>Burkholderiales</taxon>
        <taxon>Burkholderiaceae</taxon>
        <taxon>Ralstonia</taxon>
    </lineage>
</organism>
<comment type="caution">
    <text evidence="2">The sequence shown here is derived from an EMBL/GenBank/DDBJ whole genome shotgun (WGS) entry which is preliminary data.</text>
</comment>